<protein>
    <submittedName>
        <fullName evidence="3">Putative cral trio domain protein</fullName>
    </submittedName>
</protein>
<dbReference type="InterPro" id="IPR001251">
    <property type="entry name" value="CRAL-TRIO_dom"/>
</dbReference>
<feature type="compositionally biased region" description="Basic and acidic residues" evidence="1">
    <location>
        <begin position="237"/>
        <end position="246"/>
    </location>
</feature>
<dbReference type="InterPro" id="IPR052432">
    <property type="entry name" value="PITP/CRAL-TRIO"/>
</dbReference>
<dbReference type="CDD" id="cd00170">
    <property type="entry name" value="SEC14"/>
    <property type="match status" value="1"/>
</dbReference>
<organism evidence="3 4">
    <name type="scientific">Diplodia seriata</name>
    <dbReference type="NCBI Taxonomy" id="420778"/>
    <lineage>
        <taxon>Eukaryota</taxon>
        <taxon>Fungi</taxon>
        <taxon>Dikarya</taxon>
        <taxon>Ascomycota</taxon>
        <taxon>Pezizomycotina</taxon>
        <taxon>Dothideomycetes</taxon>
        <taxon>Dothideomycetes incertae sedis</taxon>
        <taxon>Botryosphaeriales</taxon>
        <taxon>Botryosphaeriaceae</taxon>
        <taxon>Diplodia</taxon>
    </lineage>
</organism>
<feature type="compositionally biased region" description="Polar residues" evidence="1">
    <location>
        <begin position="1"/>
        <end position="22"/>
    </location>
</feature>
<evidence type="ECO:0000313" key="4">
    <source>
        <dbReference type="Proteomes" id="UP000034182"/>
    </source>
</evidence>
<feature type="region of interest" description="Disordered" evidence="1">
    <location>
        <begin position="1"/>
        <end position="23"/>
    </location>
</feature>
<dbReference type="EMBL" id="LAQI01000103">
    <property type="protein sequence ID" value="KKY20168.1"/>
    <property type="molecule type" value="Genomic_DNA"/>
</dbReference>
<feature type="region of interest" description="Disordered" evidence="1">
    <location>
        <begin position="110"/>
        <end position="161"/>
    </location>
</feature>
<comment type="caution">
    <text evidence="3">The sequence shown here is derived from an EMBL/GenBank/DDBJ whole genome shotgun (WGS) entry which is preliminary data.</text>
</comment>
<feature type="compositionally biased region" description="Basic residues" evidence="1">
    <location>
        <begin position="222"/>
        <end position="236"/>
    </location>
</feature>
<dbReference type="PANTHER" id="PTHR46590">
    <property type="entry name" value="PHOSPHATIDYLINOSITOL TRANSFER PROTEIN CSR1-RELATED"/>
    <property type="match status" value="1"/>
</dbReference>
<dbReference type="Pfam" id="PF03765">
    <property type="entry name" value="CRAL_TRIO_N"/>
    <property type="match status" value="1"/>
</dbReference>
<name>A0A0G2G902_9PEZI</name>
<dbReference type="AlphaFoldDB" id="A0A0G2G902"/>
<dbReference type="SUPFAM" id="SSF52087">
    <property type="entry name" value="CRAL/TRIO domain"/>
    <property type="match status" value="1"/>
</dbReference>
<dbReference type="SMART" id="SM00516">
    <property type="entry name" value="SEC14"/>
    <property type="match status" value="1"/>
</dbReference>
<evidence type="ECO:0000259" key="2">
    <source>
        <dbReference type="PROSITE" id="PS50191"/>
    </source>
</evidence>
<dbReference type="PANTHER" id="PTHR46590:SF1">
    <property type="entry name" value="PHOSPHATIDYLINOSITOL TRANSFER PROTEIN CSR1"/>
    <property type="match status" value="1"/>
</dbReference>
<dbReference type="PROSITE" id="PS50191">
    <property type="entry name" value="CRAL_TRIO"/>
    <property type="match status" value="1"/>
</dbReference>
<proteinExistence type="predicted"/>
<dbReference type="Gene3D" id="3.40.525.10">
    <property type="entry name" value="CRAL-TRIO lipid binding domain"/>
    <property type="match status" value="1"/>
</dbReference>
<reference evidence="3 4" key="1">
    <citation type="submission" date="2015-03" db="EMBL/GenBank/DDBJ databases">
        <authorList>
            <person name="Morales-Cruz A."/>
            <person name="Amrine K.C."/>
            <person name="Cantu D."/>
        </authorList>
    </citation>
    <scope>NUCLEOTIDE SEQUENCE [LARGE SCALE GENOMIC DNA]</scope>
    <source>
        <strain evidence="3">DS831</strain>
    </source>
</reference>
<dbReference type="InterPro" id="IPR011074">
    <property type="entry name" value="CRAL/TRIO_N_dom"/>
</dbReference>
<accession>A0A0G2G902</accession>
<dbReference type="SMART" id="SM01100">
    <property type="entry name" value="CRAL_TRIO_N"/>
    <property type="match status" value="1"/>
</dbReference>
<dbReference type="SUPFAM" id="SSF46938">
    <property type="entry name" value="CRAL/TRIO N-terminal domain"/>
    <property type="match status" value="1"/>
</dbReference>
<sequence length="616" mass="67971">MFPRLLSTTRATSTCSRPSITTAHPRAPVFSASAASRASRCPPQHSHIYSRNSLAPARRAHSHASPVACSTRPRIPGRPAVAQSSLGYTLCVIALGIAAGSILVVTTEPGDSKAQNIHNYPPTPLSDVTENAEDTEEPEGSVVDMSNDKNAQAPPGRPGNLTAEQEVKLKELWNALAKITGMPFDELAGGTSEAGSINGGTDTTGTTPAASVAESESSGKGDKKKSKRLHIFKHKKGDKDGDKAKDQSTPAEVDVGNLSLEDDKHGLNKAFQTALAETTPEELRASLWSMVKHDNPDALLLRFLRARKWDVQAALIMLISALRWRATEMHVDDDVIHKGEGHALEQAKSSDAAAKKEGEDFMTQLRIGKSFVHGVDKEGRPMCYVRVRLHKPGEQSEQSLERFTVYLIETTRMMLSPPVDTAVIVFDMSEFSLANMDYTPVKFMIKCFEANYPESLGAVMVYKAPWVFQGIWSIIRGWLDPVVASKVHFVKTADELSEFVPRSNIPTEMGGEEKWTYTYVEPKADENAAMKDTDARDQLQRERDDVVGRYERATATWVKGGAAAGDDEAQCKKEREELTEKLRENYWKMDPYLRARTLYDRTGDLGPTGKLDFYKK</sequence>
<dbReference type="InterPro" id="IPR036865">
    <property type="entry name" value="CRAL-TRIO_dom_sf"/>
</dbReference>
<feature type="compositionally biased region" description="Acidic residues" evidence="1">
    <location>
        <begin position="130"/>
        <end position="139"/>
    </location>
</feature>
<dbReference type="InterPro" id="IPR036273">
    <property type="entry name" value="CRAL/TRIO_N_dom_sf"/>
</dbReference>
<gene>
    <name evidence="3" type="ORF">UCDDS831_g04969</name>
</gene>
<evidence type="ECO:0000256" key="1">
    <source>
        <dbReference type="SAM" id="MobiDB-lite"/>
    </source>
</evidence>
<dbReference type="Pfam" id="PF00650">
    <property type="entry name" value="CRAL_TRIO"/>
    <property type="match status" value="1"/>
</dbReference>
<feature type="region of interest" description="Disordered" evidence="1">
    <location>
        <begin position="190"/>
        <end position="252"/>
    </location>
</feature>
<reference evidence="3 4" key="2">
    <citation type="submission" date="2015-05" db="EMBL/GenBank/DDBJ databases">
        <title>Distinctive expansion of gene families associated with plant cell wall degradation and secondary metabolism in the genomes of grapevine trunk pathogens.</title>
        <authorList>
            <person name="Lawrence D.P."/>
            <person name="Travadon R."/>
            <person name="Rolshausen P.E."/>
            <person name="Baumgartner K."/>
        </authorList>
    </citation>
    <scope>NUCLEOTIDE SEQUENCE [LARGE SCALE GENOMIC DNA]</scope>
    <source>
        <strain evidence="3">DS831</strain>
    </source>
</reference>
<evidence type="ECO:0000313" key="3">
    <source>
        <dbReference type="EMBL" id="KKY20168.1"/>
    </source>
</evidence>
<feature type="domain" description="CRAL-TRIO" evidence="2">
    <location>
        <begin position="372"/>
        <end position="517"/>
    </location>
</feature>
<feature type="region of interest" description="Disordered" evidence="1">
    <location>
        <begin position="55"/>
        <end position="75"/>
    </location>
</feature>
<dbReference type="Proteomes" id="UP000034182">
    <property type="component" value="Unassembled WGS sequence"/>
</dbReference>